<proteinExistence type="predicted"/>
<reference evidence="1 2" key="1">
    <citation type="submission" date="2020-07" db="EMBL/GenBank/DDBJ databases">
        <title>Huge and variable diversity of episymbiotic CPR bacteria and DPANN archaea in groundwater ecosystems.</title>
        <authorList>
            <person name="He C.Y."/>
            <person name="Keren R."/>
            <person name="Whittaker M."/>
            <person name="Farag I.F."/>
            <person name="Doudna J."/>
            <person name="Cate J.H.D."/>
            <person name="Banfield J.F."/>
        </authorList>
    </citation>
    <scope>NUCLEOTIDE SEQUENCE [LARGE SCALE GENOMIC DNA]</scope>
    <source>
        <strain evidence="1">NC_groundwater_70_Ag_B-0.1um_54_66</strain>
    </source>
</reference>
<evidence type="ECO:0000313" key="1">
    <source>
        <dbReference type="EMBL" id="QQG37370.1"/>
    </source>
</evidence>
<dbReference type="PANTHER" id="PTHR38765">
    <property type="entry name" value="DUF484 DOMAIN-CONTAINING PROTEIN"/>
    <property type="match status" value="1"/>
</dbReference>
<protein>
    <submittedName>
        <fullName evidence="1">DUF484 family protein</fullName>
    </submittedName>
</protein>
<dbReference type="EMBL" id="CP066681">
    <property type="protein sequence ID" value="QQG37370.1"/>
    <property type="molecule type" value="Genomic_DNA"/>
</dbReference>
<dbReference type="Gene3D" id="3.30.450.40">
    <property type="match status" value="1"/>
</dbReference>
<gene>
    <name evidence="1" type="ORF">HYS17_04525</name>
</gene>
<organism evidence="1 2">
    <name type="scientific">Micavibrio aeruginosavorus</name>
    <dbReference type="NCBI Taxonomy" id="349221"/>
    <lineage>
        <taxon>Bacteria</taxon>
        <taxon>Pseudomonadati</taxon>
        <taxon>Bdellovibrionota</taxon>
        <taxon>Bdellovibrionia</taxon>
        <taxon>Bdellovibrionales</taxon>
        <taxon>Pseudobdellovibrionaceae</taxon>
        <taxon>Micavibrio</taxon>
    </lineage>
</organism>
<accession>A0A7T5R4F6</accession>
<dbReference type="Pfam" id="PF04340">
    <property type="entry name" value="DUF484"/>
    <property type="match status" value="1"/>
</dbReference>
<evidence type="ECO:0000313" key="2">
    <source>
        <dbReference type="Proteomes" id="UP000595362"/>
    </source>
</evidence>
<dbReference type="InterPro" id="IPR029016">
    <property type="entry name" value="GAF-like_dom_sf"/>
</dbReference>
<dbReference type="PANTHER" id="PTHR38765:SF1">
    <property type="entry name" value="DUF484 DOMAIN-CONTAINING PROTEIN"/>
    <property type="match status" value="1"/>
</dbReference>
<sequence length="234" mass="26157">MSRPPQDSTPVLREQDVINWLRQHPRFLSQHPELLDEMTPPKEQFGKGVADFQHYMVKRLKADRDEVLETAREIVENSRANMNSQTRIHRAILMMLEAANFESFVSTITLDFPSLLDIDIVSLIVETDGGIVPQIHMQGVRAVQPGTIHLLMKDKPIVLEANIHGLDEIYGGGAGLVKSQALLKLHIGDDSPSAMIAFGSRDPQAFESTQGTELIAFLGCVTERLFQSWLHLPA</sequence>
<dbReference type="AlphaFoldDB" id="A0A7T5R4F6"/>
<dbReference type="InterPro" id="IPR007435">
    <property type="entry name" value="DUF484"/>
</dbReference>
<dbReference type="Proteomes" id="UP000595362">
    <property type="component" value="Chromosome"/>
</dbReference>
<name>A0A7T5R4F6_9BACT</name>